<dbReference type="PANTHER" id="PTHR45680:SF27">
    <property type="entry name" value="NUCLEAR HORMONE RECEPTOR FAMILY"/>
    <property type="match status" value="1"/>
</dbReference>
<keyword evidence="11" id="KW-0732">Signal</keyword>
<dbReference type="AlphaFoldDB" id="A0A9P1J0Z3"/>
<dbReference type="Gene3D" id="3.30.50.10">
    <property type="entry name" value="Erythroid Transcription Factor GATA-1, subunit A"/>
    <property type="match status" value="1"/>
</dbReference>
<reference evidence="14" key="1">
    <citation type="submission" date="2022-11" db="EMBL/GenBank/DDBJ databases">
        <authorList>
            <person name="Kikuchi T."/>
        </authorList>
    </citation>
    <scope>NUCLEOTIDE SEQUENCE</scope>
    <source>
        <strain evidence="14">PS1010</strain>
    </source>
</reference>
<keyword evidence="5" id="KW-0862">Zinc</keyword>
<keyword evidence="8" id="KW-0804">Transcription</keyword>
<keyword evidence="15" id="KW-1185">Reference proteome</keyword>
<dbReference type="Pfam" id="PF03567">
    <property type="entry name" value="Sulfotransfer_2"/>
    <property type="match status" value="1"/>
</dbReference>
<dbReference type="PROSITE" id="PS00031">
    <property type="entry name" value="NUCLEAR_REC_DBD_1"/>
    <property type="match status" value="1"/>
</dbReference>
<dbReference type="GO" id="GO:0008146">
    <property type="term" value="F:sulfotransferase activity"/>
    <property type="evidence" value="ECO:0007669"/>
    <property type="project" value="InterPro"/>
</dbReference>
<dbReference type="GO" id="GO:0000978">
    <property type="term" value="F:RNA polymerase II cis-regulatory region sequence-specific DNA binding"/>
    <property type="evidence" value="ECO:0007669"/>
    <property type="project" value="InterPro"/>
</dbReference>
<keyword evidence="6" id="KW-0805">Transcription regulation</keyword>
<evidence type="ECO:0000256" key="6">
    <source>
        <dbReference type="ARBA" id="ARBA00023015"/>
    </source>
</evidence>
<evidence type="ECO:0008006" key="16">
    <source>
        <dbReference type="Google" id="ProtNLM"/>
    </source>
</evidence>
<feature type="domain" description="NR LBD" evidence="13">
    <location>
        <begin position="263"/>
        <end position="515"/>
    </location>
</feature>
<dbReference type="PROSITE" id="PS51030">
    <property type="entry name" value="NUCLEAR_REC_DBD_2"/>
    <property type="match status" value="1"/>
</dbReference>
<comment type="similarity">
    <text evidence="2">Belongs to the nuclear hormone receptor family.</text>
</comment>
<keyword evidence="3" id="KW-0479">Metal-binding</keyword>
<evidence type="ECO:0000259" key="13">
    <source>
        <dbReference type="PROSITE" id="PS51843"/>
    </source>
</evidence>
<protein>
    <recommendedName>
        <fullName evidence="16">Nuclear receptor domain-containing protein</fullName>
    </recommendedName>
</protein>
<accession>A0A9P1J0Z3</accession>
<dbReference type="GO" id="GO:0003700">
    <property type="term" value="F:DNA-binding transcription factor activity"/>
    <property type="evidence" value="ECO:0007669"/>
    <property type="project" value="InterPro"/>
</dbReference>
<dbReference type="GO" id="GO:0008270">
    <property type="term" value="F:zinc ion binding"/>
    <property type="evidence" value="ECO:0007669"/>
    <property type="project" value="UniProtKB-KW"/>
</dbReference>
<dbReference type="GO" id="GO:0016020">
    <property type="term" value="C:membrane"/>
    <property type="evidence" value="ECO:0007669"/>
    <property type="project" value="InterPro"/>
</dbReference>
<evidence type="ECO:0000256" key="11">
    <source>
        <dbReference type="SAM" id="SignalP"/>
    </source>
</evidence>
<evidence type="ECO:0000256" key="7">
    <source>
        <dbReference type="ARBA" id="ARBA00023125"/>
    </source>
</evidence>
<sequence length="786" mass="92500">MKLLIAIFVVFVQIFGEKFEIRKYFECADVYQNADFLDICDKNITIYKSRQRSLQAYTSSAKNVWFFELNLDIPIDTLLNSDQFSMIMKNAIIDEVKILELGDLETLFIHKNSMEIEKFVDKDCLVCNNPSKGMHFGALTCRACAAFFRRATVLNLQFECINKNNSCTGDKKRRFICKSCRFSKCQEIGMTSKKFILDYDPTTSMKDLFDYYLTSEELSSSSMTNSPSCLTSEDENNINNDDILFHFSPKSSKTSNAIIDFSDLTQKIELIFDSNKNGKYEISNFQKSSVIVEINQMEIFDMVKLLKNAIIIKWAKWINSFCLLKTIGKQQKMQLFRNSWNILHIFERLQITSKYQEFYKSNSILISDSLLWICGKSHFNVSNISEITNRYFSKLFDPFLQRFIDEIGQKLYEIKIADQELKFCLIQLLGYDTTDLTQETIEIIEKLKDEIADEMHQFYSNDFNLTNYSCRLIRLLNIVKNMKTSSDYNITTCSIRKSMSQMVFNTMCLLYDTEDFLRGNHSLNDTWLKKRACEYSDREFATISKNYTTRSDFTNLVFIRDPFDRFLSLYLDKCVSFLHKSKYSEIPKFFESDSDKKVGMKKKSERESEFKQFRVFLSEVLPTILHFRKNVDFRNFGIPIFRFRPALAPTSWFCDFRENLKTYQLLVIGSDLEERKKPVLKLSKILEKKSVPSNLISKIVNDLLVGETKHGTHTFPRRKIAAEQIKNDPIVRKYLHMIYFNDYLIFPFDRAHLDPEYQNSNWDEKYKHEYADYIKIQDSNAHILLN</sequence>
<evidence type="ECO:0000256" key="4">
    <source>
        <dbReference type="ARBA" id="ARBA00022771"/>
    </source>
</evidence>
<dbReference type="EMBL" id="CANHGI010000005">
    <property type="protein sequence ID" value="CAI5453749.1"/>
    <property type="molecule type" value="Genomic_DNA"/>
</dbReference>
<evidence type="ECO:0000256" key="8">
    <source>
        <dbReference type="ARBA" id="ARBA00023163"/>
    </source>
</evidence>
<dbReference type="SMART" id="SM00430">
    <property type="entry name" value="HOLI"/>
    <property type="match status" value="1"/>
</dbReference>
<evidence type="ECO:0000256" key="3">
    <source>
        <dbReference type="ARBA" id="ARBA00022723"/>
    </source>
</evidence>
<dbReference type="SUPFAM" id="SSF57716">
    <property type="entry name" value="Glucocorticoid receptor-like (DNA-binding domain)"/>
    <property type="match status" value="1"/>
</dbReference>
<evidence type="ECO:0000256" key="2">
    <source>
        <dbReference type="ARBA" id="ARBA00005993"/>
    </source>
</evidence>
<keyword evidence="4" id="KW-0863">Zinc-finger</keyword>
<keyword evidence="7" id="KW-0238">DNA-binding</keyword>
<dbReference type="GO" id="GO:0005634">
    <property type="term" value="C:nucleus"/>
    <property type="evidence" value="ECO:0007669"/>
    <property type="project" value="UniProtKB-SubCell"/>
</dbReference>
<dbReference type="Pfam" id="PF00105">
    <property type="entry name" value="zf-C4"/>
    <property type="match status" value="1"/>
</dbReference>
<name>A0A9P1J0Z3_9PELO</name>
<dbReference type="InterPro" id="IPR051152">
    <property type="entry name" value="C.elegans_Orphan_NR"/>
</dbReference>
<keyword evidence="9" id="KW-0675">Receptor</keyword>
<dbReference type="Proteomes" id="UP001152747">
    <property type="component" value="Unassembled WGS sequence"/>
</dbReference>
<dbReference type="PROSITE" id="PS51843">
    <property type="entry name" value="NR_LBD"/>
    <property type="match status" value="1"/>
</dbReference>
<feature type="chain" id="PRO_5040352311" description="Nuclear receptor domain-containing protein" evidence="11">
    <location>
        <begin position="17"/>
        <end position="786"/>
    </location>
</feature>
<dbReference type="InterPro" id="IPR000536">
    <property type="entry name" value="Nucl_hrmn_rcpt_lig-bd"/>
</dbReference>
<dbReference type="InterPro" id="IPR005331">
    <property type="entry name" value="Sulfotransferase"/>
</dbReference>
<dbReference type="InterPro" id="IPR035500">
    <property type="entry name" value="NHR-like_dom_sf"/>
</dbReference>
<dbReference type="InterPro" id="IPR013088">
    <property type="entry name" value="Znf_NHR/GATA"/>
</dbReference>
<evidence type="ECO:0000256" key="10">
    <source>
        <dbReference type="ARBA" id="ARBA00023242"/>
    </source>
</evidence>
<evidence type="ECO:0000256" key="5">
    <source>
        <dbReference type="ARBA" id="ARBA00022833"/>
    </source>
</evidence>
<dbReference type="OrthoDB" id="2019940at2759"/>
<proteinExistence type="inferred from homology"/>
<dbReference type="PANTHER" id="PTHR45680">
    <property type="entry name" value="NUCLEAR HORMONE RECEPTOR FAMILY"/>
    <property type="match status" value="1"/>
</dbReference>
<dbReference type="SUPFAM" id="SSF48508">
    <property type="entry name" value="Nuclear receptor ligand-binding domain"/>
    <property type="match status" value="1"/>
</dbReference>
<dbReference type="InterPro" id="IPR049636">
    <property type="entry name" value="HNF4-like_DBD"/>
</dbReference>
<dbReference type="CDD" id="cd06960">
    <property type="entry name" value="NR_DBD_HNF4A"/>
    <property type="match status" value="1"/>
</dbReference>
<keyword evidence="10" id="KW-0539">Nucleus</keyword>
<organism evidence="14 15">
    <name type="scientific">Caenorhabditis angaria</name>
    <dbReference type="NCBI Taxonomy" id="860376"/>
    <lineage>
        <taxon>Eukaryota</taxon>
        <taxon>Metazoa</taxon>
        <taxon>Ecdysozoa</taxon>
        <taxon>Nematoda</taxon>
        <taxon>Chromadorea</taxon>
        <taxon>Rhabditida</taxon>
        <taxon>Rhabditina</taxon>
        <taxon>Rhabditomorpha</taxon>
        <taxon>Rhabditoidea</taxon>
        <taxon>Rhabditidae</taxon>
        <taxon>Peloderinae</taxon>
        <taxon>Caenorhabditis</taxon>
    </lineage>
</organism>
<dbReference type="Gene3D" id="1.10.565.10">
    <property type="entry name" value="Retinoid X Receptor"/>
    <property type="match status" value="1"/>
</dbReference>
<gene>
    <name evidence="14" type="ORF">CAMP_LOCUS16386</name>
</gene>
<evidence type="ECO:0000256" key="1">
    <source>
        <dbReference type="ARBA" id="ARBA00004123"/>
    </source>
</evidence>
<comment type="caution">
    <text evidence="14">The sequence shown here is derived from an EMBL/GenBank/DDBJ whole genome shotgun (WGS) entry which is preliminary data.</text>
</comment>
<evidence type="ECO:0000256" key="9">
    <source>
        <dbReference type="ARBA" id="ARBA00023170"/>
    </source>
</evidence>
<evidence type="ECO:0000259" key="12">
    <source>
        <dbReference type="PROSITE" id="PS51030"/>
    </source>
</evidence>
<feature type="domain" description="Nuclear receptor" evidence="12">
    <location>
        <begin position="121"/>
        <end position="197"/>
    </location>
</feature>
<dbReference type="PRINTS" id="PR00047">
    <property type="entry name" value="STROIDFINGER"/>
</dbReference>
<feature type="signal peptide" evidence="11">
    <location>
        <begin position="1"/>
        <end position="16"/>
    </location>
</feature>
<comment type="subcellular location">
    <subcellularLocation>
        <location evidence="1">Nucleus</location>
    </subcellularLocation>
</comment>
<evidence type="ECO:0000313" key="15">
    <source>
        <dbReference type="Proteomes" id="UP001152747"/>
    </source>
</evidence>
<dbReference type="SMART" id="SM00399">
    <property type="entry name" value="ZnF_C4"/>
    <property type="match status" value="1"/>
</dbReference>
<evidence type="ECO:0000313" key="14">
    <source>
        <dbReference type="EMBL" id="CAI5453749.1"/>
    </source>
</evidence>
<dbReference type="InterPro" id="IPR001628">
    <property type="entry name" value="Znf_hrmn_rcpt"/>
</dbReference>